<evidence type="ECO:0000313" key="2">
    <source>
        <dbReference type="Proteomes" id="UP000217005"/>
    </source>
</evidence>
<evidence type="ECO:0000313" key="1">
    <source>
        <dbReference type="EMBL" id="OZI29047.1"/>
    </source>
</evidence>
<name>A0A261RWC1_9BORD</name>
<proteinExistence type="predicted"/>
<dbReference type="OrthoDB" id="8899077at2"/>
<reference evidence="1 2" key="1">
    <citation type="submission" date="2017-05" db="EMBL/GenBank/DDBJ databases">
        <title>Complete and WGS of Bordetella genogroups.</title>
        <authorList>
            <person name="Spilker T."/>
            <person name="LiPuma J."/>
        </authorList>
    </citation>
    <scope>NUCLEOTIDE SEQUENCE [LARGE SCALE GENOMIC DNA]</scope>
    <source>
        <strain evidence="1 2">AU17610</strain>
    </source>
</reference>
<dbReference type="RefSeq" id="WP_094828971.1">
    <property type="nucleotide sequence ID" value="NZ_NEVL01000006.1"/>
</dbReference>
<protein>
    <recommendedName>
        <fullName evidence="3">DUF2332 domain-containing protein</fullName>
    </recommendedName>
</protein>
<gene>
    <name evidence="1" type="ORF">CEG14_23335</name>
</gene>
<organism evidence="1 2">
    <name type="scientific">Bordetella genomosp. 1</name>
    <dbReference type="NCBI Taxonomy" id="1395607"/>
    <lineage>
        <taxon>Bacteria</taxon>
        <taxon>Pseudomonadati</taxon>
        <taxon>Pseudomonadota</taxon>
        <taxon>Betaproteobacteria</taxon>
        <taxon>Burkholderiales</taxon>
        <taxon>Alcaligenaceae</taxon>
        <taxon>Bordetella</taxon>
    </lineage>
</organism>
<accession>A0A261RWC1</accession>
<dbReference type="Proteomes" id="UP000217005">
    <property type="component" value="Unassembled WGS sequence"/>
</dbReference>
<comment type="caution">
    <text evidence="1">The sequence shown here is derived from an EMBL/GenBank/DDBJ whole genome shotgun (WGS) entry which is preliminary data.</text>
</comment>
<dbReference type="EMBL" id="NEVL01000006">
    <property type="protein sequence ID" value="OZI29047.1"/>
    <property type="molecule type" value="Genomic_DNA"/>
</dbReference>
<evidence type="ECO:0008006" key="3">
    <source>
        <dbReference type="Google" id="ProtNLM"/>
    </source>
</evidence>
<sequence length="318" mass="35109">MDRIADRYLRFAKIEAAGRSPLYEKWALHVANSFDALAFLQGLPVDKQQPNLLFAAFRRTVGAPTSTAEFDVGLAQHGDTIRALMLARSTQTNEPGRCAVLLPALASIAGKIALIEVGASAGLCLLMDKYGYDWGSRRLVPCRDDSDYPVFPCEVIGAGPLPHTYPEIVWRAGLDLSPIDVHCDEDRKWLEDLVWPEDGHRLARLQSALRICGREPPQIVRGDLLRDLASLIEKAPAQATVVVYHSAVLNYVMDQALRNEFARDMLASRCVWISNESPLVFPQFLPAATPQPSGMFLLCTNGHALAWTDPHGGALQWL</sequence>
<dbReference type="InterPro" id="IPR011200">
    <property type="entry name" value="UCP012608"/>
</dbReference>
<dbReference type="Pfam" id="PF10094">
    <property type="entry name" value="DUF2332"/>
    <property type="match status" value="1"/>
</dbReference>
<dbReference type="AlphaFoldDB" id="A0A261RWC1"/>